<feature type="region of interest" description="Disordered" evidence="1">
    <location>
        <begin position="592"/>
        <end position="629"/>
    </location>
</feature>
<evidence type="ECO:0000256" key="1">
    <source>
        <dbReference type="SAM" id="MobiDB-lite"/>
    </source>
</evidence>
<dbReference type="Proteomes" id="UP000256690">
    <property type="component" value="Unassembled WGS sequence"/>
</dbReference>
<reference evidence="2 3" key="1">
    <citation type="journal article" date="2018" name="IMA Fungus">
        <title>IMA Genome-F 9: Draft genome sequence of Annulohypoxylon stygium, Aspergillus mulundensis, Berkeleyomyces basicola (syn. Thielaviopsis basicola), Ceratocystis smalleyi, two Cercospora beticola strains, Coleophoma cylindrospora, Fusarium fracticaudum, Phialophora cf. hyalina, and Morchella septimelata.</title>
        <authorList>
            <person name="Wingfield B.D."/>
            <person name="Bills G.F."/>
            <person name="Dong Y."/>
            <person name="Huang W."/>
            <person name="Nel W.J."/>
            <person name="Swalarsk-Parry B.S."/>
            <person name="Vaghefi N."/>
            <person name="Wilken P.M."/>
            <person name="An Z."/>
            <person name="de Beer Z.W."/>
            <person name="De Vos L."/>
            <person name="Chen L."/>
            <person name="Duong T.A."/>
            <person name="Gao Y."/>
            <person name="Hammerbacher A."/>
            <person name="Kikkert J.R."/>
            <person name="Li Y."/>
            <person name="Li H."/>
            <person name="Li K."/>
            <person name="Li Q."/>
            <person name="Liu X."/>
            <person name="Ma X."/>
            <person name="Naidoo K."/>
            <person name="Pethybridge S.J."/>
            <person name="Sun J."/>
            <person name="Steenkamp E.T."/>
            <person name="van der Nest M.A."/>
            <person name="van Wyk S."/>
            <person name="Wingfield M.J."/>
            <person name="Xiong C."/>
            <person name="Yue Q."/>
            <person name="Zhang X."/>
        </authorList>
    </citation>
    <scope>NUCLEOTIDE SEQUENCE [LARGE SCALE GENOMIC DNA]</scope>
    <source>
        <strain evidence="2 3">DSM 5745</strain>
    </source>
</reference>
<dbReference type="RefSeq" id="XP_026602355.1">
    <property type="nucleotide sequence ID" value="XM_026749265.1"/>
</dbReference>
<accession>A0A3D8RKK9</accession>
<dbReference type="PANTHER" id="PTHR35391">
    <property type="entry name" value="C2H2-TYPE DOMAIN-CONTAINING PROTEIN-RELATED"/>
    <property type="match status" value="1"/>
</dbReference>
<dbReference type="PANTHER" id="PTHR35391:SF7">
    <property type="entry name" value="C2H2-TYPE DOMAIN-CONTAINING PROTEIN"/>
    <property type="match status" value="1"/>
</dbReference>
<dbReference type="OrthoDB" id="5365701at2759"/>
<keyword evidence="3" id="KW-1185">Reference proteome</keyword>
<evidence type="ECO:0000313" key="3">
    <source>
        <dbReference type="Proteomes" id="UP000256690"/>
    </source>
</evidence>
<sequence length="759" mass="85521">MTTIAEHAQTCRELFHQACELGTERALRDRYATFNIWASNIGVFATHHHASLEFRLRDFPEGRDLVTQHLMLIAESLQQLYPLLSAVDSTNGIDSSIKLESQTDELLLSIMDNLNWLRRLSNTIRKAGLKNSILQARNFPLVDELGNDSTAIVRTLFSFYIKRDFPNLSEMLYNRLVSAMVLQRRLILYRRSRLKKLELCHVPFTPAPLRELPLPTTNQPTVSPAVSSQLAQEIRPETTISRYTATSLDVDRFRTAAAVPSRISMLRAAPWSTHERFLIPPAPKAQGSESDVVCPYCCMMLQAELASDPDRWAEHVKGDLSYPCLFDDCTDITLFNSSEDWIKHMNSQHMTRWRCVSRDHQVMTFDKQTDFERHITDYHPGRFIDDKLKIYADSAAHPVGPIFEACPFCGAESGDLEKHVALHLRSIALRSLPWPIDADPDAGAATQAASTDVDEAGNQSRSTTRHFRQLYPLSYPSSDDEDYPLSTPSSLQILPTREKPLLFFDLSPAMPEVIDKTIPDFVSGSQVPAGAASSSIRHLTWGFLEKEDSVGVELEDDPIIRAFAAAQDDGFPRKSGGALGWVKNIDARIRNHHRTPSSSTPESVHQDQHTRPQPPNLSTSGPLVGSRDNKPLVSALKRAMRLFKPSSDSTDTQLRPPCPGALITTTITTTDTPSITKQAQTATNPDIIIRERPPARAIAFDPQVRFLETWSDKEYDRRGDICTANRLNTQLAAEIKKEMNEFKEEMEVHEMSKEYTHFF</sequence>
<evidence type="ECO:0000313" key="2">
    <source>
        <dbReference type="EMBL" id="RDW74587.1"/>
    </source>
</evidence>
<dbReference type="GeneID" id="38117619"/>
<dbReference type="EMBL" id="PVWQ01000008">
    <property type="protein sequence ID" value="RDW74587.1"/>
    <property type="molecule type" value="Genomic_DNA"/>
</dbReference>
<proteinExistence type="predicted"/>
<name>A0A3D8RKK9_9EURO</name>
<gene>
    <name evidence="2" type="ORF">DSM5745_07249</name>
</gene>
<feature type="compositionally biased region" description="Low complexity" evidence="1">
    <location>
        <begin position="441"/>
        <end position="451"/>
    </location>
</feature>
<organism evidence="2 3">
    <name type="scientific">Aspergillus mulundensis</name>
    <dbReference type="NCBI Taxonomy" id="1810919"/>
    <lineage>
        <taxon>Eukaryota</taxon>
        <taxon>Fungi</taxon>
        <taxon>Dikarya</taxon>
        <taxon>Ascomycota</taxon>
        <taxon>Pezizomycotina</taxon>
        <taxon>Eurotiomycetes</taxon>
        <taxon>Eurotiomycetidae</taxon>
        <taxon>Eurotiales</taxon>
        <taxon>Aspergillaceae</taxon>
        <taxon>Aspergillus</taxon>
        <taxon>Aspergillus subgen. Nidulantes</taxon>
    </lineage>
</organism>
<feature type="region of interest" description="Disordered" evidence="1">
    <location>
        <begin position="440"/>
        <end position="464"/>
    </location>
</feature>
<dbReference type="AlphaFoldDB" id="A0A3D8RKK9"/>
<comment type="caution">
    <text evidence="2">The sequence shown here is derived from an EMBL/GenBank/DDBJ whole genome shotgun (WGS) entry which is preliminary data.</text>
</comment>
<protein>
    <submittedName>
        <fullName evidence="2">Uncharacterized protein</fullName>
    </submittedName>
</protein>